<dbReference type="InterPro" id="IPR001387">
    <property type="entry name" value="Cro/C1-type_HTH"/>
</dbReference>
<evidence type="ECO:0000313" key="3">
    <source>
        <dbReference type="EMBL" id="OUN43745.1"/>
    </source>
</evidence>
<organism evidence="3 4">
    <name type="scientific">Enorma massiliensis</name>
    <dbReference type="NCBI Taxonomy" id="1472761"/>
    <lineage>
        <taxon>Bacteria</taxon>
        <taxon>Bacillati</taxon>
        <taxon>Actinomycetota</taxon>
        <taxon>Coriobacteriia</taxon>
        <taxon>Coriobacteriales</taxon>
        <taxon>Coriobacteriaceae</taxon>
        <taxon>Enorma</taxon>
    </lineage>
</organism>
<gene>
    <name evidence="3" type="ORF">B5G21_03405</name>
</gene>
<dbReference type="SUPFAM" id="SSF47413">
    <property type="entry name" value="lambda repressor-like DNA-binding domains"/>
    <property type="match status" value="1"/>
</dbReference>
<sequence>MDLQLMRLRKKAGYKNRDDFAAALGVNPLTYKGWETGRTRLKLDDACDIADLLHCTLDELAGRDFQPAAYSDPRQQALNHSYSMLDDKSKGDLAGIASTFTADPSRLASKSGQDSELVVVEEGAA</sequence>
<evidence type="ECO:0000256" key="1">
    <source>
        <dbReference type="SAM" id="MobiDB-lite"/>
    </source>
</evidence>
<dbReference type="RefSeq" id="WP_087186040.1">
    <property type="nucleotide sequence ID" value="NZ_NFHO01000003.1"/>
</dbReference>
<dbReference type="CDD" id="cd00093">
    <property type="entry name" value="HTH_XRE"/>
    <property type="match status" value="1"/>
</dbReference>
<dbReference type="Pfam" id="PF01381">
    <property type="entry name" value="HTH_3"/>
    <property type="match status" value="1"/>
</dbReference>
<dbReference type="SMART" id="SM00530">
    <property type="entry name" value="HTH_XRE"/>
    <property type="match status" value="1"/>
</dbReference>
<feature type="compositionally biased region" description="Polar residues" evidence="1">
    <location>
        <begin position="105"/>
        <end position="114"/>
    </location>
</feature>
<proteinExistence type="predicted"/>
<accession>A0A1Y3U6G8</accession>
<dbReference type="InterPro" id="IPR010982">
    <property type="entry name" value="Lambda_DNA-bd_dom_sf"/>
</dbReference>
<dbReference type="PROSITE" id="PS50943">
    <property type="entry name" value="HTH_CROC1"/>
    <property type="match status" value="1"/>
</dbReference>
<dbReference type="EMBL" id="NFHO01000003">
    <property type="protein sequence ID" value="OUN43745.1"/>
    <property type="molecule type" value="Genomic_DNA"/>
</dbReference>
<protein>
    <recommendedName>
        <fullName evidence="2">HTH cro/C1-type domain-containing protein</fullName>
    </recommendedName>
</protein>
<evidence type="ECO:0000259" key="2">
    <source>
        <dbReference type="PROSITE" id="PS50943"/>
    </source>
</evidence>
<feature type="region of interest" description="Disordered" evidence="1">
    <location>
        <begin position="105"/>
        <end position="125"/>
    </location>
</feature>
<dbReference type="GO" id="GO:0003677">
    <property type="term" value="F:DNA binding"/>
    <property type="evidence" value="ECO:0007669"/>
    <property type="project" value="InterPro"/>
</dbReference>
<feature type="domain" description="HTH cro/C1-type" evidence="2">
    <location>
        <begin position="5"/>
        <end position="60"/>
    </location>
</feature>
<reference evidence="4" key="1">
    <citation type="submission" date="2017-04" db="EMBL/GenBank/DDBJ databases">
        <title>Function of individual gut microbiota members based on whole genome sequencing of pure cultures obtained from chicken caecum.</title>
        <authorList>
            <person name="Medvecky M."/>
            <person name="Cejkova D."/>
            <person name="Polansky O."/>
            <person name="Karasova D."/>
            <person name="Kubasova T."/>
            <person name="Cizek A."/>
            <person name="Rychlik I."/>
        </authorList>
    </citation>
    <scope>NUCLEOTIDE SEQUENCE [LARGE SCALE GENOMIC DNA]</scope>
    <source>
        <strain evidence="4">An70</strain>
    </source>
</reference>
<dbReference type="AlphaFoldDB" id="A0A1Y3U6G8"/>
<comment type="caution">
    <text evidence="3">The sequence shown here is derived from an EMBL/GenBank/DDBJ whole genome shotgun (WGS) entry which is preliminary data.</text>
</comment>
<dbReference type="Gene3D" id="1.10.260.40">
    <property type="entry name" value="lambda repressor-like DNA-binding domains"/>
    <property type="match status" value="1"/>
</dbReference>
<name>A0A1Y3U6G8_9ACTN</name>
<keyword evidence="4" id="KW-1185">Reference proteome</keyword>
<evidence type="ECO:0000313" key="4">
    <source>
        <dbReference type="Proteomes" id="UP000196560"/>
    </source>
</evidence>
<dbReference type="Proteomes" id="UP000196560">
    <property type="component" value="Unassembled WGS sequence"/>
</dbReference>